<name>A0A540KP09_MALBA</name>
<dbReference type="EMBL" id="VIEB01001065">
    <property type="protein sequence ID" value="TQD75889.1"/>
    <property type="molecule type" value="Genomic_DNA"/>
</dbReference>
<sequence length="116" mass="13418">MESATAWVDTQDWEVYNDDNFIFKRKKRRRVDPDVDSLVPAPLSSSTMDLHEGKDQAIRAFVEQLSAMEERARQLQRNERRSSSIEWDSENGYDVIGWVWGVRDSGDGVRLWVLGG</sequence>
<comment type="caution">
    <text evidence="1">The sequence shown here is derived from an EMBL/GenBank/DDBJ whole genome shotgun (WGS) entry which is preliminary data.</text>
</comment>
<evidence type="ECO:0000313" key="2">
    <source>
        <dbReference type="Proteomes" id="UP000315295"/>
    </source>
</evidence>
<protein>
    <submittedName>
        <fullName evidence="1">Uncharacterized protein</fullName>
    </submittedName>
</protein>
<dbReference type="Proteomes" id="UP000315295">
    <property type="component" value="Unassembled WGS sequence"/>
</dbReference>
<dbReference type="AlphaFoldDB" id="A0A540KP09"/>
<reference evidence="1 2" key="1">
    <citation type="journal article" date="2019" name="G3 (Bethesda)">
        <title>Sequencing of a Wild Apple (Malus baccata) Genome Unravels the Differences Between Cultivated and Wild Apple Species Regarding Disease Resistance and Cold Tolerance.</title>
        <authorList>
            <person name="Chen X."/>
        </authorList>
    </citation>
    <scope>NUCLEOTIDE SEQUENCE [LARGE SCALE GENOMIC DNA]</scope>
    <source>
        <strain evidence="2">cv. Shandingzi</strain>
        <tissue evidence="1">Leaves</tissue>
    </source>
</reference>
<gene>
    <name evidence="1" type="ORF">C1H46_038570</name>
</gene>
<keyword evidence="2" id="KW-1185">Reference proteome</keyword>
<proteinExistence type="predicted"/>
<evidence type="ECO:0000313" key="1">
    <source>
        <dbReference type="EMBL" id="TQD75889.1"/>
    </source>
</evidence>
<accession>A0A540KP09</accession>
<organism evidence="1 2">
    <name type="scientific">Malus baccata</name>
    <name type="common">Siberian crab apple</name>
    <name type="synonym">Pyrus baccata</name>
    <dbReference type="NCBI Taxonomy" id="106549"/>
    <lineage>
        <taxon>Eukaryota</taxon>
        <taxon>Viridiplantae</taxon>
        <taxon>Streptophyta</taxon>
        <taxon>Embryophyta</taxon>
        <taxon>Tracheophyta</taxon>
        <taxon>Spermatophyta</taxon>
        <taxon>Magnoliopsida</taxon>
        <taxon>eudicotyledons</taxon>
        <taxon>Gunneridae</taxon>
        <taxon>Pentapetalae</taxon>
        <taxon>rosids</taxon>
        <taxon>fabids</taxon>
        <taxon>Rosales</taxon>
        <taxon>Rosaceae</taxon>
        <taxon>Amygdaloideae</taxon>
        <taxon>Maleae</taxon>
        <taxon>Malus</taxon>
    </lineage>
</organism>